<name>A0A7M2WYY5_9BACT</name>
<dbReference type="PANTHER" id="PTHR48090:SF7">
    <property type="entry name" value="RFBJ PROTEIN"/>
    <property type="match status" value="1"/>
</dbReference>
<feature type="domain" description="Glycosyltransferase 2-like" evidence="1">
    <location>
        <begin position="5"/>
        <end position="168"/>
    </location>
</feature>
<accession>A0A7M2WYY5</accession>
<reference evidence="2 3" key="1">
    <citation type="submission" date="2020-10" db="EMBL/GenBank/DDBJ databases">
        <title>Wide distribution of Phycisphaera-like planctomycetes from WD2101 soil group in peatlands and genome analysis of the first cultivated representative.</title>
        <authorList>
            <person name="Dedysh S.N."/>
            <person name="Beletsky A.V."/>
            <person name="Ivanova A."/>
            <person name="Kulichevskaya I.S."/>
            <person name="Suzina N.E."/>
            <person name="Philippov D.A."/>
            <person name="Rakitin A.L."/>
            <person name="Mardanov A.V."/>
            <person name="Ravin N.V."/>
        </authorList>
    </citation>
    <scope>NUCLEOTIDE SEQUENCE [LARGE SCALE GENOMIC DNA]</scope>
    <source>
        <strain evidence="2 3">M1803</strain>
    </source>
</reference>
<dbReference type="SUPFAM" id="SSF53448">
    <property type="entry name" value="Nucleotide-diphospho-sugar transferases"/>
    <property type="match status" value="1"/>
</dbReference>
<dbReference type="Pfam" id="PF00535">
    <property type="entry name" value="Glycos_transf_2"/>
    <property type="match status" value="1"/>
</dbReference>
<protein>
    <submittedName>
        <fullName evidence="2">Glycosyltransferase family 2 protein</fullName>
    </submittedName>
</protein>
<dbReference type="RefSeq" id="WP_206293839.1">
    <property type="nucleotide sequence ID" value="NZ_CP063458.1"/>
</dbReference>
<evidence type="ECO:0000313" key="2">
    <source>
        <dbReference type="EMBL" id="QOV90737.1"/>
    </source>
</evidence>
<dbReference type="EMBL" id="CP063458">
    <property type="protein sequence ID" value="QOV90737.1"/>
    <property type="molecule type" value="Genomic_DNA"/>
</dbReference>
<evidence type="ECO:0000259" key="1">
    <source>
        <dbReference type="Pfam" id="PF00535"/>
    </source>
</evidence>
<dbReference type="KEGG" id="hbs:IPV69_05095"/>
<dbReference type="AlphaFoldDB" id="A0A7M2WYY5"/>
<keyword evidence="3" id="KW-1185">Reference proteome</keyword>
<dbReference type="InterPro" id="IPR001173">
    <property type="entry name" value="Glyco_trans_2-like"/>
</dbReference>
<dbReference type="Proteomes" id="UP000593765">
    <property type="component" value="Chromosome"/>
</dbReference>
<dbReference type="PANTHER" id="PTHR48090">
    <property type="entry name" value="UNDECAPRENYL-PHOSPHATE 4-DEOXY-4-FORMAMIDO-L-ARABINOSE TRANSFERASE-RELATED"/>
    <property type="match status" value="1"/>
</dbReference>
<sequence>MKLLIAIPVHNERKYVEKVLRKVRSFHDDILVVDDGSTDGTSQVLGTIAQAGEIHLIRHRTNQGYGQSLIDAFAFADHQGYDWVITMDCDEQHEPRMIPAFKTLIESDRYDLISGSRYLRPLSTDDLPPPDRQSINAKITALLNRLFNWRITDAFCGFKAHRVSAMNKLSLTETGYAFPLQLWPQVCAAGLRLTELPVRLIYNDATRTFGGNLDDAGRRLRHYLGVLSAELTAQGAFAEAAAVETDGVDARVVRTDAAKVPAACGCIA</sequence>
<dbReference type="CDD" id="cd04179">
    <property type="entry name" value="DPM_DPG-synthase_like"/>
    <property type="match status" value="1"/>
</dbReference>
<gene>
    <name evidence="2" type="ORF">IPV69_05095</name>
</gene>
<proteinExistence type="predicted"/>
<dbReference type="InterPro" id="IPR050256">
    <property type="entry name" value="Glycosyltransferase_2"/>
</dbReference>
<dbReference type="InterPro" id="IPR029044">
    <property type="entry name" value="Nucleotide-diphossugar_trans"/>
</dbReference>
<evidence type="ECO:0000313" key="3">
    <source>
        <dbReference type="Proteomes" id="UP000593765"/>
    </source>
</evidence>
<dbReference type="Gene3D" id="3.90.550.10">
    <property type="entry name" value="Spore Coat Polysaccharide Biosynthesis Protein SpsA, Chain A"/>
    <property type="match status" value="1"/>
</dbReference>
<organism evidence="2 3">
    <name type="scientific">Humisphaera borealis</name>
    <dbReference type="NCBI Taxonomy" id="2807512"/>
    <lineage>
        <taxon>Bacteria</taxon>
        <taxon>Pseudomonadati</taxon>
        <taxon>Planctomycetota</taxon>
        <taxon>Phycisphaerae</taxon>
        <taxon>Tepidisphaerales</taxon>
        <taxon>Tepidisphaeraceae</taxon>
        <taxon>Humisphaera</taxon>
    </lineage>
</organism>